<organism evidence="1 2">
    <name type="scientific">Mytilus galloprovincialis</name>
    <name type="common">Mediterranean mussel</name>
    <dbReference type="NCBI Taxonomy" id="29158"/>
    <lineage>
        <taxon>Eukaryota</taxon>
        <taxon>Metazoa</taxon>
        <taxon>Spiralia</taxon>
        <taxon>Lophotrochozoa</taxon>
        <taxon>Mollusca</taxon>
        <taxon>Bivalvia</taxon>
        <taxon>Autobranchia</taxon>
        <taxon>Pteriomorphia</taxon>
        <taxon>Mytilida</taxon>
        <taxon>Mytiloidea</taxon>
        <taxon>Mytilidae</taxon>
        <taxon>Mytilinae</taxon>
        <taxon>Mytilus</taxon>
    </lineage>
</organism>
<dbReference type="OrthoDB" id="6082199at2759"/>
<evidence type="ECO:0000313" key="1">
    <source>
        <dbReference type="EMBL" id="VDI12213.1"/>
    </source>
</evidence>
<dbReference type="AlphaFoldDB" id="A0A8B6D1J9"/>
<evidence type="ECO:0000313" key="2">
    <source>
        <dbReference type="Proteomes" id="UP000596742"/>
    </source>
</evidence>
<comment type="caution">
    <text evidence="1">The sequence shown here is derived from an EMBL/GenBank/DDBJ whole genome shotgun (WGS) entry which is preliminary data.</text>
</comment>
<proteinExistence type="predicted"/>
<dbReference type="EMBL" id="UYJE01002608">
    <property type="protein sequence ID" value="VDI12213.1"/>
    <property type="molecule type" value="Genomic_DNA"/>
</dbReference>
<accession>A0A8B6D1J9</accession>
<gene>
    <name evidence="1" type="ORF">MGAL_10B034068</name>
</gene>
<dbReference type="Proteomes" id="UP000596742">
    <property type="component" value="Unassembled WGS sequence"/>
</dbReference>
<reference evidence="1" key="1">
    <citation type="submission" date="2018-11" db="EMBL/GenBank/DDBJ databases">
        <authorList>
            <person name="Alioto T."/>
            <person name="Alioto T."/>
        </authorList>
    </citation>
    <scope>NUCLEOTIDE SEQUENCE</scope>
</reference>
<sequence length="261" mass="30583">MYPLKRYIFGQTLSVFLKWISTKKDLGVFVKNRITEIKIHKDVKFLYVSTKENPADVATRGTSTRLLCDNSLWWHGPEWLLSDIHQWKIFTCEDVLAKQEYKCELKVGKKTTESSALLCTKEIEGNQIETPYGIQCKNFSSYYKLIRVTAWVERFISRIKKISVKTSKILTCEELKIAEEKWIKFVQRRNYSDIFSAIYENKPNNLQNQLGLFISDDGFLRCKGRFENADLSEAARIPILLPRGEDFTRLIIERIHKRPLS</sequence>
<dbReference type="PANTHER" id="PTHR47331">
    <property type="entry name" value="PHD-TYPE DOMAIN-CONTAINING PROTEIN"/>
    <property type="match status" value="1"/>
</dbReference>
<name>A0A8B6D1J9_MYTGA</name>
<keyword evidence="2" id="KW-1185">Reference proteome</keyword>
<protein>
    <submittedName>
        <fullName evidence="1">Uncharacterized protein</fullName>
    </submittedName>
</protein>